<dbReference type="KEGG" id="tpro:Ga0080559_TMP940"/>
<feature type="domain" description="DUF4031" evidence="1">
    <location>
        <begin position="3"/>
        <end position="85"/>
    </location>
</feature>
<organism evidence="2 3">
    <name type="scientific">Salipiger profundus</name>
    <dbReference type="NCBI Taxonomy" id="1229727"/>
    <lineage>
        <taxon>Bacteria</taxon>
        <taxon>Pseudomonadati</taxon>
        <taxon>Pseudomonadota</taxon>
        <taxon>Alphaproteobacteria</taxon>
        <taxon>Rhodobacterales</taxon>
        <taxon>Roseobacteraceae</taxon>
        <taxon>Salipiger</taxon>
    </lineage>
</organism>
<gene>
    <name evidence="2" type="ORF">Ga0080559_TMP940</name>
</gene>
<dbReference type="Proteomes" id="UP000186559">
    <property type="component" value="Chromosome"/>
</dbReference>
<dbReference type="STRING" id="1229727.Ga0080559_TMP940"/>
<reference evidence="2 3" key="1">
    <citation type="submission" date="2016-03" db="EMBL/GenBank/DDBJ databases">
        <title>Deep-sea bacteria in the southern Pacific.</title>
        <authorList>
            <person name="Tang K."/>
        </authorList>
    </citation>
    <scope>NUCLEOTIDE SEQUENCE [LARGE SCALE GENOMIC DNA]</scope>
    <source>
        <strain evidence="2 3">JLT2016</strain>
    </source>
</reference>
<keyword evidence="3" id="KW-1185">Reference proteome</keyword>
<sequence length="90" mass="10229">MTVYVDDMHLSPMGQFGRMKMSHMIADSTDELLAMADRIGLARRWLQAAGTPREHFDVSMCLRKKAVAAGAVEITMRELAMRCRERRETA</sequence>
<dbReference type="RefSeq" id="WP_076622318.1">
    <property type="nucleotide sequence ID" value="NZ_BMEW01000002.1"/>
</dbReference>
<accession>A0A1U7D0X8</accession>
<evidence type="ECO:0000313" key="3">
    <source>
        <dbReference type="Proteomes" id="UP000186559"/>
    </source>
</evidence>
<dbReference type="AlphaFoldDB" id="A0A1U7D0X8"/>
<dbReference type="Pfam" id="PF13223">
    <property type="entry name" value="DUF4031"/>
    <property type="match status" value="1"/>
</dbReference>
<dbReference type="EMBL" id="CP014796">
    <property type="protein sequence ID" value="APX21736.1"/>
    <property type="molecule type" value="Genomic_DNA"/>
</dbReference>
<name>A0A1U7D0X8_9RHOB</name>
<evidence type="ECO:0000259" key="1">
    <source>
        <dbReference type="Pfam" id="PF13223"/>
    </source>
</evidence>
<proteinExistence type="predicted"/>
<protein>
    <submittedName>
        <fullName evidence="2">Putative DUF4031 protein</fullName>
    </submittedName>
</protein>
<evidence type="ECO:0000313" key="2">
    <source>
        <dbReference type="EMBL" id="APX21736.1"/>
    </source>
</evidence>
<dbReference type="InterPro" id="IPR025109">
    <property type="entry name" value="DUF4031"/>
</dbReference>